<dbReference type="InterPro" id="IPR053224">
    <property type="entry name" value="Sensory_adhesion_molecule"/>
</dbReference>
<proteinExistence type="predicted"/>
<feature type="signal peptide" evidence="1">
    <location>
        <begin position="1"/>
        <end position="22"/>
    </location>
</feature>
<dbReference type="RefSeq" id="WP_146349060.1">
    <property type="nucleotide sequence ID" value="NZ_VOBR01000001.1"/>
</dbReference>
<sequence>MRILIACLTSALALSGAAPAVASPDPCPPVIKGSAPKLHPEGVTYDPIRDRFLVGSVVHGTVSVVQPDGSARTLVDEPALITTMGLAVDVRRGRLLVVNGDVGISKKSTPETIGKIAGLGVYDLRTGRRIAYHDLGALDPSRKHFGNDVAIAPDGTAYVTDSHSGTIYRVPLRGKATIAFRDDRLLPVGAGNGANGIVRLPTGQFLIAHSSGRALYKLSGSVLTQVTAAAPVGAPDGLLLRGGALLAIDNTRANRVITLRSPDNWKTASVTASVAWPEPAPTTMAHSRCGVYVLSGRLDQLNPGTDEFWLRRL</sequence>
<keyword evidence="1" id="KW-0732">Signal</keyword>
<feature type="chain" id="PRO_5021717751" evidence="1">
    <location>
        <begin position="23"/>
        <end position="313"/>
    </location>
</feature>
<dbReference type="Proteomes" id="UP000316639">
    <property type="component" value="Unassembled WGS sequence"/>
</dbReference>
<protein>
    <submittedName>
        <fullName evidence="2">SMP-30/gluconolactonase/LRE family protein</fullName>
    </submittedName>
</protein>
<evidence type="ECO:0000313" key="2">
    <source>
        <dbReference type="EMBL" id="TWP54277.1"/>
    </source>
</evidence>
<dbReference type="InterPro" id="IPR011042">
    <property type="entry name" value="6-blade_b-propeller_TolB-like"/>
</dbReference>
<organism evidence="2 3">
    <name type="scientific">Lentzea tibetensis</name>
    <dbReference type="NCBI Taxonomy" id="2591470"/>
    <lineage>
        <taxon>Bacteria</taxon>
        <taxon>Bacillati</taxon>
        <taxon>Actinomycetota</taxon>
        <taxon>Actinomycetes</taxon>
        <taxon>Pseudonocardiales</taxon>
        <taxon>Pseudonocardiaceae</taxon>
        <taxon>Lentzea</taxon>
    </lineage>
</organism>
<dbReference type="Gene3D" id="2.120.10.30">
    <property type="entry name" value="TolB, C-terminal domain"/>
    <property type="match status" value="1"/>
</dbReference>
<dbReference type="PANTHER" id="PTHR31460">
    <property type="match status" value="1"/>
</dbReference>
<keyword evidence="3" id="KW-1185">Reference proteome</keyword>
<accession>A0A563F2S9</accession>
<comment type="caution">
    <text evidence="2">The sequence shown here is derived from an EMBL/GenBank/DDBJ whole genome shotgun (WGS) entry which is preliminary data.</text>
</comment>
<gene>
    <name evidence="2" type="ORF">FKR81_01595</name>
</gene>
<evidence type="ECO:0000256" key="1">
    <source>
        <dbReference type="SAM" id="SignalP"/>
    </source>
</evidence>
<evidence type="ECO:0000313" key="3">
    <source>
        <dbReference type="Proteomes" id="UP000316639"/>
    </source>
</evidence>
<dbReference type="AlphaFoldDB" id="A0A563F2S9"/>
<reference evidence="2 3" key="1">
    <citation type="submission" date="2019-07" db="EMBL/GenBank/DDBJ databases">
        <title>Lentzea xizangensis sp. nov., isolated from Qinghai-Tibetan Plateau Soils.</title>
        <authorList>
            <person name="Huang J."/>
        </authorList>
    </citation>
    <scope>NUCLEOTIDE SEQUENCE [LARGE SCALE GENOMIC DNA]</scope>
    <source>
        <strain evidence="2 3">FXJ1.1311</strain>
    </source>
</reference>
<dbReference type="EMBL" id="VOBR01000001">
    <property type="protein sequence ID" value="TWP54277.1"/>
    <property type="molecule type" value="Genomic_DNA"/>
</dbReference>
<dbReference type="OrthoDB" id="504981at2"/>
<dbReference type="SUPFAM" id="SSF63829">
    <property type="entry name" value="Calcium-dependent phosphotriesterase"/>
    <property type="match status" value="1"/>
</dbReference>
<name>A0A563F2S9_9PSEU</name>
<dbReference type="PANTHER" id="PTHR31460:SF3">
    <property type="entry name" value="MESOCENTIN"/>
    <property type="match status" value="1"/>
</dbReference>